<dbReference type="Pfam" id="PF07885">
    <property type="entry name" value="Ion_trans_2"/>
    <property type="match status" value="1"/>
</dbReference>
<sequence>MAKLLKAASLNFVAILLFTLIYFTISKAGEEQFNGLDKNSSFFDHLYFAFTVQSTVGFGDMYPISPMAKTVVMAQQTLLVLGLLDLLSEAAPTVAKNIRTVPNMMTKMM</sequence>
<organism evidence="2">
    <name type="scientific">viral metagenome</name>
    <dbReference type="NCBI Taxonomy" id="1070528"/>
    <lineage>
        <taxon>unclassified sequences</taxon>
        <taxon>metagenomes</taxon>
        <taxon>organismal metagenomes</taxon>
    </lineage>
</organism>
<dbReference type="InterPro" id="IPR013099">
    <property type="entry name" value="K_chnl_dom"/>
</dbReference>
<name>A0A6C0JFM8_9ZZZZ</name>
<dbReference type="Gene3D" id="1.10.287.70">
    <property type="match status" value="1"/>
</dbReference>
<proteinExistence type="predicted"/>
<dbReference type="EMBL" id="MN740384">
    <property type="protein sequence ID" value="QHU03650.1"/>
    <property type="molecule type" value="Genomic_DNA"/>
</dbReference>
<protein>
    <recommendedName>
        <fullName evidence="1">Potassium channel domain-containing protein</fullName>
    </recommendedName>
</protein>
<evidence type="ECO:0000313" key="2">
    <source>
        <dbReference type="EMBL" id="QHU03650.1"/>
    </source>
</evidence>
<dbReference type="AlphaFoldDB" id="A0A6C0JFM8"/>
<accession>A0A6C0JFM8</accession>
<reference evidence="2" key="1">
    <citation type="journal article" date="2020" name="Nature">
        <title>Giant virus diversity and host interactions through global metagenomics.</title>
        <authorList>
            <person name="Schulz F."/>
            <person name="Roux S."/>
            <person name="Paez-Espino D."/>
            <person name="Jungbluth S."/>
            <person name="Walsh D.A."/>
            <person name="Denef V.J."/>
            <person name="McMahon K.D."/>
            <person name="Konstantinidis K.T."/>
            <person name="Eloe-Fadrosh E.A."/>
            <person name="Kyrpides N.C."/>
            <person name="Woyke T."/>
        </authorList>
    </citation>
    <scope>NUCLEOTIDE SEQUENCE</scope>
    <source>
        <strain evidence="2">GVMAG-M-3300027206-1</strain>
    </source>
</reference>
<evidence type="ECO:0000259" key="1">
    <source>
        <dbReference type="Pfam" id="PF07885"/>
    </source>
</evidence>
<feature type="domain" description="Potassium channel" evidence="1">
    <location>
        <begin position="13"/>
        <end position="75"/>
    </location>
</feature>
<dbReference type="SUPFAM" id="SSF81324">
    <property type="entry name" value="Voltage-gated potassium channels"/>
    <property type="match status" value="1"/>
</dbReference>